<proteinExistence type="predicted"/>
<name>A6ILT3_RAT</name>
<accession>A6ILT3</accession>
<dbReference type="AlphaFoldDB" id="A6ILT3"/>
<dbReference type="EMBL" id="CH473964">
    <property type="protein sequence ID" value="EDM01853.1"/>
    <property type="molecule type" value="Genomic_DNA"/>
</dbReference>
<reference evidence="1 2" key="1">
    <citation type="submission" date="2005-09" db="EMBL/GenBank/DDBJ databases">
        <authorList>
            <person name="Mural R.J."/>
            <person name="Li P.W."/>
            <person name="Adams M.D."/>
            <person name="Amanatides P.G."/>
            <person name="Baden-Tillson H."/>
            <person name="Barnstead M."/>
            <person name="Chin S.H."/>
            <person name="Dew I."/>
            <person name="Evans C.A."/>
            <person name="Ferriera S."/>
            <person name="Flanigan M."/>
            <person name="Fosler C."/>
            <person name="Glodek A."/>
            <person name="Gu Z."/>
            <person name="Holt R.A."/>
            <person name="Jennings D."/>
            <person name="Kraft C.L."/>
            <person name="Lu F."/>
            <person name="Nguyen T."/>
            <person name="Nusskern D.R."/>
            <person name="Pfannkoch C.M."/>
            <person name="Sitter C."/>
            <person name="Sutton G.G."/>
            <person name="Venter J.C."/>
            <person name="Wang Z."/>
            <person name="Woodage T."/>
            <person name="Zheng X.H."/>
            <person name="Zhong F."/>
        </authorList>
    </citation>
    <scope>NUCLEOTIDE SEQUENCE [LARGE SCALE GENOMIC DNA]</scope>
    <source>
        <strain>BN</strain>
        <strain evidence="2">Sprague-Dawley</strain>
    </source>
</reference>
<sequence length="83" mass="9661">MVAPCLSTKEASFLNEDILWLQRGLQKWSPKKLEFPQESHAGRKKRLKLCQPRGLEDCCVLSIHRTKHIRWKRSVKATAESEC</sequence>
<evidence type="ECO:0000313" key="1">
    <source>
        <dbReference type="EMBL" id="EDM01853.1"/>
    </source>
</evidence>
<evidence type="ECO:0000313" key="2">
    <source>
        <dbReference type="Proteomes" id="UP000234681"/>
    </source>
</evidence>
<organism evidence="1 2">
    <name type="scientific">Rattus norvegicus</name>
    <name type="common">Rat</name>
    <dbReference type="NCBI Taxonomy" id="10116"/>
    <lineage>
        <taxon>Eukaryota</taxon>
        <taxon>Metazoa</taxon>
        <taxon>Chordata</taxon>
        <taxon>Craniata</taxon>
        <taxon>Vertebrata</taxon>
        <taxon>Euteleostomi</taxon>
        <taxon>Mammalia</taxon>
        <taxon>Eutheria</taxon>
        <taxon>Euarchontoglires</taxon>
        <taxon>Glires</taxon>
        <taxon>Rodentia</taxon>
        <taxon>Myomorpha</taxon>
        <taxon>Muroidea</taxon>
        <taxon>Muridae</taxon>
        <taxon>Murinae</taxon>
        <taxon>Rattus</taxon>
    </lineage>
</organism>
<dbReference type="Proteomes" id="UP000234681">
    <property type="component" value="Chromosome 4"/>
</dbReference>
<gene>
    <name evidence="1" type="ORF">rCG_29744</name>
</gene>
<protein>
    <submittedName>
        <fullName evidence="1">RCG29744</fullName>
    </submittedName>
</protein>